<evidence type="ECO:0000256" key="1">
    <source>
        <dbReference type="SAM" id="MobiDB-lite"/>
    </source>
</evidence>
<dbReference type="InterPro" id="IPR025558">
    <property type="entry name" value="DUF4283"/>
</dbReference>
<evidence type="ECO:0000313" key="6">
    <source>
        <dbReference type="Proteomes" id="UP000694240"/>
    </source>
</evidence>
<sequence length="1433" mass="163303">MDRRIPYSAKGKDKVRGFSPPPPKRIRAPILDTSDLIHENALTLIGRLTNPSVQRLWSLIPFLSNRWNLKGKAIGSDLGRGCFQFRFDYEEDLQKVLINRPYHFDEWMVILQRWEPVIDSSFPSQIPFWIEVQGLPLHYLKPKMLTDIGEALGDLDSHELTPTSAKLRVMINGLQPLIKETIVEFPDGTEALDQRISQAAPVTKTLPSSQNRNVNQSESRSSVRPRYTTHTRNDSNQDRLISGNRGIRDNRDFSKHQSDREPHDYRVSEHRRSASRSIDYYRGDSNREWKGHRNSNERHAGVHHSSSLQWRAKSPQQSNLRIDEAESSRTRRPPLERNLEAQILTSPPRTIPTTDEVMGELREVTVQYINCADPTESDARRRRVMQSEANGLMAETAANIISAATQTVQDSVIIQNSQLQPVQQTHLEMTSIQSGPKAQTAAPEKKKRGRPPINRTLNKSPLKLTGAKSSKRNICLIQQSPKKNSGIPSNIPPREETSGSNRSSSSSRRAATLREINAPSTSKAPPKIRRLREFQSSISPDILFLMETKNESDVVLNSLQGLRFINNFIIPPHSPGGGGLALFWNLEVEVEILRPESSYVDFRSFMSECGLFDLRHSGNFLSWRGQRSDHLVHCRLDRALSNYAWADAYPSGRCEYLTFESSDPRPLVTYFDLKKKKRKGLFRYDRRLKDNAEAKQLISEAWSLDDQESVDKKTNRCRNAIIQWAKEKHLNSQKLIEEYKKKLEEAMSSSLASTESILEINNNLLLAYKAEEEFWKQRSRQLWLALGDKNTGYFHAVTKNRKAINKFSVIENTEGVAVYEEKKILMVISDYFQNLFTSEDGERIATVQEAILPCIAAETNESLISIPSPEEVRKACFSIHHDKAPGPDGFSASFSNQIGKQAITDNVLITHEVLHYLKNYGAQKRCFMAVKTDMTKAYDRLEWDFIRAVLERMGFNQKWTNWIMQCISTVTYSFLLNGSAQGDVVPQRGIRQASHGWRGICLGRDLLKPNIGKAIGDGASTKVWKEPWISLSESIVPMGPIPYHQQELKVESLLSPISREWDREKIRELLPAYEEQILTLRASKLGAVDKYMWLPSKSGEYSAKLGYHEAAKVAALANPAYPPLQRPLETFNWYTNIWNVKSSPKIKFFLWKAMKGALPIGKNLRSRGINAEAKCPHCDHEETVVHLFFHCPVALQIWEKSPFKNPFIPSQITSLRSGIEVAIRCTNLPPIGLGETPLFPWILWTIWTVRNKKPFENRQISIQEALTQSISLAREWMIAQPQPEQLHQKNKSTPETMDLDTIVCHSDAAWRKNSKEAGFGWIFSDRARKKEIRDRFTAYNVGSPLMAEAMALHLAITHARELGLTKLSFASDSQQLIKALHSEIQSKELYGILHDILFLSLDLEEISFRFVSRDKNVRADSLAKEALSSMCNI</sequence>
<feature type="compositionally biased region" description="Low complexity" evidence="1">
    <location>
        <begin position="498"/>
        <end position="509"/>
    </location>
</feature>
<evidence type="ECO:0000259" key="3">
    <source>
        <dbReference type="Pfam" id="PF13966"/>
    </source>
</evidence>
<dbReference type="GO" id="GO:0004523">
    <property type="term" value="F:RNA-DNA hybrid ribonuclease activity"/>
    <property type="evidence" value="ECO:0007669"/>
    <property type="project" value="InterPro"/>
</dbReference>
<reference evidence="5 6" key="1">
    <citation type="submission" date="2020-12" db="EMBL/GenBank/DDBJ databases">
        <title>Concerted genomic and epigenomic changes stabilize Arabidopsis allopolyploids.</title>
        <authorList>
            <person name="Chen Z."/>
        </authorList>
    </citation>
    <scope>NUCLEOTIDE SEQUENCE [LARGE SCALE GENOMIC DNA]</scope>
    <source>
        <strain evidence="5">Allo738</strain>
        <tissue evidence="5">Leaf</tissue>
    </source>
</reference>
<accession>A0A8T1ZIJ5</accession>
<dbReference type="EMBL" id="JAEFBK010000010">
    <property type="protein sequence ID" value="KAG7559212.1"/>
    <property type="molecule type" value="Genomic_DNA"/>
</dbReference>
<dbReference type="GO" id="GO:0003676">
    <property type="term" value="F:nucleic acid binding"/>
    <property type="evidence" value="ECO:0007669"/>
    <property type="project" value="InterPro"/>
</dbReference>
<evidence type="ECO:0000313" key="5">
    <source>
        <dbReference type="EMBL" id="KAG7559212.1"/>
    </source>
</evidence>
<dbReference type="Pfam" id="PF13456">
    <property type="entry name" value="RVT_3"/>
    <property type="match status" value="1"/>
</dbReference>
<feature type="domain" description="Reverse transcriptase zinc-binding" evidence="3">
    <location>
        <begin position="1120"/>
        <end position="1198"/>
    </location>
</feature>
<dbReference type="Pfam" id="PF13966">
    <property type="entry name" value="zf-RVT"/>
    <property type="match status" value="1"/>
</dbReference>
<dbReference type="InterPro" id="IPR052929">
    <property type="entry name" value="RNase_H-like_EbsB-rel"/>
</dbReference>
<dbReference type="Pfam" id="PF14111">
    <property type="entry name" value="DUF4283"/>
    <property type="match status" value="1"/>
</dbReference>
<organism evidence="5 6">
    <name type="scientific">Arabidopsis thaliana x Arabidopsis arenosa</name>
    <dbReference type="NCBI Taxonomy" id="1240361"/>
    <lineage>
        <taxon>Eukaryota</taxon>
        <taxon>Viridiplantae</taxon>
        <taxon>Streptophyta</taxon>
        <taxon>Embryophyta</taxon>
        <taxon>Tracheophyta</taxon>
        <taxon>Spermatophyta</taxon>
        <taxon>Magnoliopsida</taxon>
        <taxon>eudicotyledons</taxon>
        <taxon>Gunneridae</taxon>
        <taxon>Pentapetalae</taxon>
        <taxon>rosids</taxon>
        <taxon>malvids</taxon>
        <taxon>Brassicales</taxon>
        <taxon>Brassicaceae</taxon>
        <taxon>Camelineae</taxon>
        <taxon>Arabidopsis</taxon>
    </lineage>
</organism>
<evidence type="ECO:0000259" key="2">
    <source>
        <dbReference type="Pfam" id="PF13456"/>
    </source>
</evidence>
<keyword evidence="6" id="KW-1185">Reference proteome</keyword>
<dbReference type="InterPro" id="IPR026960">
    <property type="entry name" value="RVT-Znf"/>
</dbReference>
<feature type="region of interest" description="Disordered" evidence="1">
    <location>
        <begin position="202"/>
        <end position="334"/>
    </location>
</feature>
<dbReference type="Proteomes" id="UP000694240">
    <property type="component" value="Chromosome 10"/>
</dbReference>
<proteinExistence type="predicted"/>
<evidence type="ECO:0000259" key="4">
    <source>
        <dbReference type="Pfam" id="PF14111"/>
    </source>
</evidence>
<feature type="compositionally biased region" description="Basic and acidic residues" evidence="1">
    <location>
        <begin position="1"/>
        <end position="16"/>
    </location>
</feature>
<protein>
    <submittedName>
        <fullName evidence="5">Ribonuclease H domain</fullName>
    </submittedName>
</protein>
<feature type="domain" description="RNase H type-1" evidence="2">
    <location>
        <begin position="1306"/>
        <end position="1426"/>
    </location>
</feature>
<feature type="region of interest" description="Disordered" evidence="1">
    <location>
        <begin position="1"/>
        <end position="23"/>
    </location>
</feature>
<feature type="region of interest" description="Disordered" evidence="1">
    <location>
        <begin position="429"/>
        <end position="529"/>
    </location>
</feature>
<feature type="compositionally biased region" description="Basic and acidic residues" evidence="1">
    <location>
        <begin position="279"/>
        <end position="300"/>
    </location>
</feature>
<feature type="compositionally biased region" description="Polar residues" evidence="1">
    <location>
        <begin position="304"/>
        <end position="320"/>
    </location>
</feature>
<dbReference type="PANTHER" id="PTHR47074">
    <property type="entry name" value="BNAC02G40300D PROTEIN"/>
    <property type="match status" value="1"/>
</dbReference>
<feature type="compositionally biased region" description="Basic and acidic residues" evidence="1">
    <location>
        <begin position="246"/>
        <end position="272"/>
    </location>
</feature>
<comment type="caution">
    <text evidence="5">The sequence shown here is derived from an EMBL/GenBank/DDBJ whole genome shotgun (WGS) entry which is preliminary data.</text>
</comment>
<feature type="domain" description="DUF4283" evidence="4">
    <location>
        <begin position="40"/>
        <end position="119"/>
    </location>
</feature>
<dbReference type="InterPro" id="IPR002156">
    <property type="entry name" value="RNaseH_domain"/>
</dbReference>
<gene>
    <name evidence="5" type="ORF">ISN45_Aa05g008140</name>
</gene>
<feature type="compositionally biased region" description="Polar residues" evidence="1">
    <location>
        <begin position="205"/>
        <end position="222"/>
    </location>
</feature>
<dbReference type="InterPro" id="IPR044730">
    <property type="entry name" value="RNase_H-like_dom_plant"/>
</dbReference>
<name>A0A8T1ZIJ5_9BRAS</name>
<dbReference type="PANTHER" id="PTHR47074:SF11">
    <property type="entry name" value="REVERSE TRANSCRIPTASE-LIKE PROTEIN"/>
    <property type="match status" value="1"/>
</dbReference>
<feature type="compositionally biased region" description="Polar residues" evidence="1">
    <location>
        <begin position="476"/>
        <end position="488"/>
    </location>
</feature>
<feature type="compositionally biased region" description="Basic and acidic residues" evidence="1">
    <location>
        <begin position="321"/>
        <end position="334"/>
    </location>
</feature>
<dbReference type="CDD" id="cd06222">
    <property type="entry name" value="RNase_H_like"/>
    <property type="match status" value="1"/>
</dbReference>